<keyword evidence="4" id="KW-1185">Reference proteome</keyword>
<dbReference type="Proteomes" id="UP001476950">
    <property type="component" value="Unassembled WGS sequence"/>
</dbReference>
<dbReference type="InterPro" id="IPR011050">
    <property type="entry name" value="Pectin_lyase_fold/virulence"/>
</dbReference>
<accession>A0ABV0KQH7</accession>
<dbReference type="Pfam" id="PF05860">
    <property type="entry name" value="TPS"/>
    <property type="match status" value="2"/>
</dbReference>
<dbReference type="SUPFAM" id="SSF51126">
    <property type="entry name" value="Pectin lyase-like"/>
    <property type="match status" value="5"/>
</dbReference>
<dbReference type="InterPro" id="IPR008638">
    <property type="entry name" value="FhaB/CdiA-like_TPS"/>
</dbReference>
<proteinExistence type="predicted"/>
<dbReference type="EMBL" id="JAMPLM010000030">
    <property type="protein sequence ID" value="MEP1061261.1"/>
    <property type="molecule type" value="Genomic_DNA"/>
</dbReference>
<gene>
    <name evidence="3" type="ORF">NDI38_22780</name>
</gene>
<organism evidence="3 4">
    <name type="scientific">Stenomitos frigidus AS-A4</name>
    <dbReference type="NCBI Taxonomy" id="2933935"/>
    <lineage>
        <taxon>Bacteria</taxon>
        <taxon>Bacillati</taxon>
        <taxon>Cyanobacteriota</taxon>
        <taxon>Cyanophyceae</taxon>
        <taxon>Leptolyngbyales</taxon>
        <taxon>Leptolyngbyaceae</taxon>
        <taxon>Stenomitos</taxon>
    </lineage>
</organism>
<protein>
    <submittedName>
        <fullName evidence="3">Filamentous hemagglutinin N-terminal domain-containing protein</fullName>
    </submittedName>
</protein>
<comment type="caution">
    <text evidence="3">The sequence shown here is derived from an EMBL/GenBank/DDBJ whole genome shotgun (WGS) entry which is preliminary data.</text>
</comment>
<dbReference type="InterPro" id="IPR012334">
    <property type="entry name" value="Pectin_lyas_fold"/>
</dbReference>
<reference evidence="3 4" key="1">
    <citation type="submission" date="2022-04" db="EMBL/GenBank/DDBJ databases">
        <title>Positive selection, recombination, and allopatry shape intraspecific diversity of widespread and dominant cyanobacteria.</title>
        <authorList>
            <person name="Wei J."/>
            <person name="Shu W."/>
            <person name="Hu C."/>
        </authorList>
    </citation>
    <scope>NUCLEOTIDE SEQUENCE [LARGE SCALE GENOMIC DNA]</scope>
    <source>
        <strain evidence="3 4">AS-A4</strain>
    </source>
</reference>
<dbReference type="NCBIfam" id="TIGR01901">
    <property type="entry name" value="adhes_NPXG"/>
    <property type="match status" value="1"/>
</dbReference>
<name>A0ABV0KQH7_9CYAN</name>
<feature type="region of interest" description="Disordered" evidence="1">
    <location>
        <begin position="1334"/>
        <end position="1354"/>
    </location>
</feature>
<evidence type="ECO:0000259" key="2">
    <source>
        <dbReference type="SMART" id="SM00912"/>
    </source>
</evidence>
<evidence type="ECO:0000313" key="3">
    <source>
        <dbReference type="EMBL" id="MEP1061261.1"/>
    </source>
</evidence>
<sequence length="1404" mass="141887">MNRSYLSGWVVTSVLLNTLLYAPSIAAQVLPDGTLPVGERSQVSSNPNFQVDGGARRGGNLFHSFSEFSIPTGGSAYFNNAIDVQNILTRVTGGSISNIDGLIRANGIANLFLINPNGIIFGPSARLNIGGSFVASTASSIVFADGTEFSAVNPSASPLLTISVPIGLQFNSPPGDIVVQAAPENVFTETGDAGELLGTAQPANSATDGARLNAINGNLDGASDVDLYQLLLPQGLPFRATTVNGSAVDTQLFLFDGNGLGLASNDDSASTVQSSVPLNQPFIPAATGTYYLGISSFGNNPLSSQGLIFGALGEPNDPSSRLPLSEWDTNNVFGRGGPYRITLNTQTPLQVQPGRTLALVGGNVTIQGASLQAGGGRVELGGVAGSGRVGLAVDGNTINLRFPDSLARADVSLSDTLLDVRAGGGGSIAVTARNLTLNEDSRLQAGINDGLGFVGAQAGNIQLDATETIALNGGSIDNVVRPGGIGNAGSIRITTGSLAVTELAELRTDTYGQGDAGSVTINARDRVSLDNSFISSDVTPDSIGNTGGINITTGSLAVTGFAELRADTYGQGDAGSVTINARDRVSLDNSFISSDVTPYGIGNTGGINITTGSLALTRNTRLTAAIYGQGDAGSVTINARNTVSLDDLSFVVAPAETGSIGNSGGINITTGSLAIARGSQLVSYRAGQGNAGPININARTTVVMDGENTPGYLTTGISSAVFSRDPSRSGGINIQAQDLILRSNAGIIGEVSSIGQGRGGDINLDIRGTLLLTGATPSPGTEDSTRITSGVQSDGVGSGANLRIRAGALVLQDGGFINASTQGQGDAGNIDIQAGRVDISGSIPSNGLPSGLFTSSDTAGNAGDITIATQTFRIADGAALSARSRGDGQGRDITVNATRTFEAVNGGQLITTTFGQGAAGNITVNAGEQIMIVGSDPNYVDRLARFPTPDNPTPDNPTPVAPNVVNAIRETGPASGFFANTEPNSTGYGGNIQITTGRFTVQEGAQLITSTTGNGRAGDITVNAPDIQLSGATSGLFAQTTMAADAGNLTIQPRGNGQSVRVNLQGGAQISASTSGSGNGGQLTITAPDSVTLTGDGSIIAAGTGGSGAGGNLSLRTGTLNIQNQAEVTVSSSGTGLAGNLSVDADRIYLNNGGRIRADTTGGGGNINLRSPFILLRNGSNISTNAIGENIPGGNISIDTRFLIAVLHEDSNISANAEDFRGGNVRINAFAIFGIQPSLVSTPLSDITASGATTALPGTIDVTTAGLDPTSGLVALPTDLVDASGLIAQGCPADRGDSFVITGRGGLPPTPAQELDDDAAWDDRGILTVAQPMHKRGARKLSSSGTNAEGSRPGVVSQVTTAASLIEATGWQKTASGDVILIANTSDPTVQKSLSQSVACNGRR</sequence>
<dbReference type="Gene3D" id="2.160.20.10">
    <property type="entry name" value="Single-stranded right-handed beta-helix, Pectin lyase-like"/>
    <property type="match status" value="4"/>
</dbReference>
<feature type="domain" description="Filamentous haemagglutinin FhaB/tRNA nuclease CdiA-like TPS" evidence="2">
    <location>
        <begin position="32"/>
        <end position="144"/>
    </location>
</feature>
<evidence type="ECO:0000313" key="4">
    <source>
        <dbReference type="Proteomes" id="UP001476950"/>
    </source>
</evidence>
<dbReference type="SMART" id="SM00912">
    <property type="entry name" value="Haemagg_act"/>
    <property type="match status" value="1"/>
</dbReference>
<evidence type="ECO:0000256" key="1">
    <source>
        <dbReference type="SAM" id="MobiDB-lite"/>
    </source>
</evidence>
<dbReference type="RefSeq" id="WP_190448501.1">
    <property type="nucleotide sequence ID" value="NZ_JAMPLM010000030.1"/>
</dbReference>